<gene>
    <name evidence="1" type="ORF">SAMN05216232_3925</name>
</gene>
<evidence type="ECO:0000313" key="2">
    <source>
        <dbReference type="Proteomes" id="UP000198733"/>
    </source>
</evidence>
<dbReference type="Proteomes" id="UP000198733">
    <property type="component" value="Unassembled WGS sequence"/>
</dbReference>
<dbReference type="EMBL" id="FOEH01000009">
    <property type="protein sequence ID" value="SER00207.1"/>
    <property type="molecule type" value="Genomic_DNA"/>
</dbReference>
<accession>A0A1H9KMR8</accession>
<proteinExistence type="predicted"/>
<dbReference type="RefSeq" id="WP_092506353.1">
    <property type="nucleotide sequence ID" value="NZ_FOEH01000009.1"/>
</dbReference>
<sequence>MKWENPPHDGKYKLVVTKKFKNDIGLVVLCPDRREYIWRNVPSLHNEELKKYLLSLREGIEKGVYDLELLTKELDGQ</sequence>
<comment type="caution">
    <text evidence="1">The sequence shown here is derived from an EMBL/GenBank/DDBJ whole genome shotgun (WGS) entry which is preliminary data.</text>
</comment>
<name>A0A1H9KMR8_9BACI</name>
<protein>
    <submittedName>
        <fullName evidence="1">Uncharacterized protein</fullName>
    </submittedName>
</protein>
<reference evidence="1 2" key="1">
    <citation type="submission" date="2016-10" db="EMBL/GenBank/DDBJ databases">
        <authorList>
            <person name="Varghese N."/>
            <person name="Submissions S."/>
        </authorList>
    </citation>
    <scope>NUCLEOTIDE SEQUENCE [LARGE SCALE GENOMIC DNA]</scope>
    <source>
        <strain evidence="1 2">CGMCC 1.7734</strain>
    </source>
</reference>
<organism evidence="1 2">
    <name type="scientific">Virgibacillus subterraneus</name>
    <dbReference type="NCBI Taxonomy" id="621109"/>
    <lineage>
        <taxon>Bacteria</taxon>
        <taxon>Bacillati</taxon>
        <taxon>Bacillota</taxon>
        <taxon>Bacilli</taxon>
        <taxon>Bacillales</taxon>
        <taxon>Bacillaceae</taxon>
        <taxon>Virgibacillus</taxon>
    </lineage>
</organism>
<keyword evidence="2" id="KW-1185">Reference proteome</keyword>
<evidence type="ECO:0000313" key="1">
    <source>
        <dbReference type="EMBL" id="SER00207.1"/>
    </source>
</evidence>